<evidence type="ECO:0000259" key="11">
    <source>
        <dbReference type="Pfam" id="PF00266"/>
    </source>
</evidence>
<evidence type="ECO:0000256" key="8">
    <source>
        <dbReference type="ARBA" id="ARBA00023014"/>
    </source>
</evidence>
<evidence type="ECO:0000256" key="10">
    <source>
        <dbReference type="RuleBase" id="RU004504"/>
    </source>
</evidence>
<dbReference type="InterPro" id="IPR015421">
    <property type="entry name" value="PyrdxlP-dep_Trfase_major"/>
</dbReference>
<dbReference type="InterPro" id="IPR020578">
    <property type="entry name" value="Aminotrans_V_PyrdxlP_BS"/>
</dbReference>
<comment type="catalytic activity">
    <reaction evidence="9">
        <text>(sulfur carrier)-H + L-cysteine = (sulfur carrier)-SH + L-alanine</text>
        <dbReference type="Rhea" id="RHEA:43892"/>
        <dbReference type="Rhea" id="RHEA-COMP:14737"/>
        <dbReference type="Rhea" id="RHEA-COMP:14739"/>
        <dbReference type="ChEBI" id="CHEBI:29917"/>
        <dbReference type="ChEBI" id="CHEBI:35235"/>
        <dbReference type="ChEBI" id="CHEBI:57972"/>
        <dbReference type="ChEBI" id="CHEBI:64428"/>
        <dbReference type="EC" id="2.8.1.7"/>
    </reaction>
</comment>
<organism evidence="12 13">
    <name type="scientific">Brevifollis gellanilyticus</name>
    <dbReference type="NCBI Taxonomy" id="748831"/>
    <lineage>
        <taxon>Bacteria</taxon>
        <taxon>Pseudomonadati</taxon>
        <taxon>Verrucomicrobiota</taxon>
        <taxon>Verrucomicrobiia</taxon>
        <taxon>Verrucomicrobiales</taxon>
        <taxon>Verrucomicrobiaceae</taxon>
    </lineage>
</organism>
<dbReference type="SUPFAM" id="SSF53383">
    <property type="entry name" value="PLP-dependent transferases"/>
    <property type="match status" value="1"/>
</dbReference>
<comment type="cofactor">
    <cofactor evidence="1 10">
        <name>pyridoxal 5'-phosphate</name>
        <dbReference type="ChEBI" id="CHEBI:597326"/>
    </cofactor>
</comment>
<dbReference type="Gene3D" id="3.90.1150.10">
    <property type="entry name" value="Aspartate Aminotransferase, domain 1"/>
    <property type="match status" value="1"/>
</dbReference>
<dbReference type="RefSeq" id="WP_146851978.1">
    <property type="nucleotide sequence ID" value="NZ_BKAG01000027.1"/>
</dbReference>
<evidence type="ECO:0000313" key="12">
    <source>
        <dbReference type="EMBL" id="GEP44226.1"/>
    </source>
</evidence>
<evidence type="ECO:0000256" key="5">
    <source>
        <dbReference type="ARBA" id="ARBA00022723"/>
    </source>
</evidence>
<sequence>MLYLDANATTPPDPLVVEEMLPFLTQHYGNASASHAAGRRARRAIEKARGQVAKLISAEAEEIIFTSGATESINSVLAFAQQEWPQRPLLITSAVEHAAVVEGAERWEQRGGRVKRVPVDESGIPRPQALREALEPGLTALVSVIWANNETGVISPMAEMLAMAHEAGALVHADAVQMAGKVGIDVKTVPVDYLSLSGHKMHAPKGVGALFVSRHAPFRPLLIGGGQESGRRSGTENVPGIVAMGKAAELAVSWLAGGQAAEMTSLRDEFEQLLIDGWPGARVHGANAPRLPNTTSICLPGADAAGMLIVLDQRGIACSGGSACHTASLHPSHVLEAMGFEAAHAGSTLRFSMSRMNTRDEALSAAVEILRTAKHLAEQKGFLD</sequence>
<keyword evidence="6" id="KW-0663">Pyridoxal phosphate</keyword>
<keyword evidence="4" id="KW-0808">Transferase</keyword>
<evidence type="ECO:0000256" key="4">
    <source>
        <dbReference type="ARBA" id="ARBA00022679"/>
    </source>
</evidence>
<keyword evidence="8" id="KW-0411">Iron-sulfur</keyword>
<keyword evidence="5" id="KW-0479">Metal-binding</keyword>
<dbReference type="InterPro" id="IPR000192">
    <property type="entry name" value="Aminotrans_V_dom"/>
</dbReference>
<dbReference type="InterPro" id="IPR016454">
    <property type="entry name" value="Cysteine_dSase"/>
</dbReference>
<comment type="caution">
    <text evidence="12">The sequence shown here is derived from an EMBL/GenBank/DDBJ whole genome shotgun (WGS) entry which is preliminary data.</text>
</comment>
<evidence type="ECO:0000256" key="3">
    <source>
        <dbReference type="ARBA" id="ARBA00012239"/>
    </source>
</evidence>
<feature type="domain" description="Aminotransferase class V" evidence="11">
    <location>
        <begin position="3"/>
        <end position="361"/>
    </location>
</feature>
<evidence type="ECO:0000313" key="13">
    <source>
        <dbReference type="Proteomes" id="UP000321577"/>
    </source>
</evidence>
<dbReference type="AlphaFoldDB" id="A0A512MBX0"/>
<evidence type="ECO:0000256" key="9">
    <source>
        <dbReference type="ARBA" id="ARBA00050776"/>
    </source>
</evidence>
<evidence type="ECO:0000256" key="2">
    <source>
        <dbReference type="ARBA" id="ARBA00006490"/>
    </source>
</evidence>
<evidence type="ECO:0000256" key="7">
    <source>
        <dbReference type="ARBA" id="ARBA00023004"/>
    </source>
</evidence>
<dbReference type="OrthoDB" id="9808002at2"/>
<dbReference type="Gene3D" id="1.10.260.50">
    <property type="match status" value="1"/>
</dbReference>
<dbReference type="Proteomes" id="UP000321577">
    <property type="component" value="Unassembled WGS sequence"/>
</dbReference>
<dbReference type="PIRSF" id="PIRSF005572">
    <property type="entry name" value="NifS"/>
    <property type="match status" value="1"/>
</dbReference>
<name>A0A512MBX0_9BACT</name>
<comment type="similarity">
    <text evidence="2">Belongs to the class-V pyridoxal-phosphate-dependent aminotransferase family. NifS/IscS subfamily.</text>
</comment>
<dbReference type="InterPro" id="IPR015422">
    <property type="entry name" value="PyrdxlP-dep_Trfase_small"/>
</dbReference>
<keyword evidence="13" id="KW-1185">Reference proteome</keyword>
<dbReference type="PANTHER" id="PTHR11601">
    <property type="entry name" value="CYSTEINE DESULFURYLASE FAMILY MEMBER"/>
    <property type="match status" value="1"/>
</dbReference>
<dbReference type="EMBL" id="BKAG01000027">
    <property type="protein sequence ID" value="GEP44226.1"/>
    <property type="molecule type" value="Genomic_DNA"/>
</dbReference>
<gene>
    <name evidence="12" type="ORF">BGE01nite_35170</name>
</gene>
<dbReference type="PROSITE" id="PS00595">
    <property type="entry name" value="AA_TRANSFER_CLASS_5"/>
    <property type="match status" value="1"/>
</dbReference>
<evidence type="ECO:0000256" key="1">
    <source>
        <dbReference type="ARBA" id="ARBA00001933"/>
    </source>
</evidence>
<dbReference type="GO" id="GO:0051536">
    <property type="term" value="F:iron-sulfur cluster binding"/>
    <property type="evidence" value="ECO:0007669"/>
    <property type="project" value="UniProtKB-KW"/>
</dbReference>
<dbReference type="Pfam" id="PF00266">
    <property type="entry name" value="Aminotran_5"/>
    <property type="match status" value="1"/>
</dbReference>
<accession>A0A512MBX0</accession>
<dbReference type="GO" id="GO:0031071">
    <property type="term" value="F:cysteine desulfurase activity"/>
    <property type="evidence" value="ECO:0007669"/>
    <property type="project" value="UniProtKB-EC"/>
</dbReference>
<keyword evidence="7" id="KW-0408">Iron</keyword>
<dbReference type="EC" id="2.8.1.7" evidence="3"/>
<dbReference type="GO" id="GO:0046872">
    <property type="term" value="F:metal ion binding"/>
    <property type="evidence" value="ECO:0007669"/>
    <property type="project" value="UniProtKB-KW"/>
</dbReference>
<dbReference type="InterPro" id="IPR015424">
    <property type="entry name" value="PyrdxlP-dep_Trfase"/>
</dbReference>
<reference evidence="12 13" key="1">
    <citation type="submission" date="2019-07" db="EMBL/GenBank/DDBJ databases">
        <title>Whole genome shotgun sequence of Brevifollis gellanilyticus NBRC 108608.</title>
        <authorList>
            <person name="Hosoyama A."/>
            <person name="Uohara A."/>
            <person name="Ohji S."/>
            <person name="Ichikawa N."/>
        </authorList>
    </citation>
    <scope>NUCLEOTIDE SEQUENCE [LARGE SCALE GENOMIC DNA]</scope>
    <source>
        <strain evidence="12 13">NBRC 108608</strain>
    </source>
</reference>
<protein>
    <recommendedName>
        <fullName evidence="3">cysteine desulfurase</fullName>
        <ecNumber evidence="3">2.8.1.7</ecNumber>
    </recommendedName>
</protein>
<dbReference type="Gene3D" id="3.40.640.10">
    <property type="entry name" value="Type I PLP-dependent aspartate aminotransferase-like (Major domain)"/>
    <property type="match status" value="1"/>
</dbReference>
<dbReference type="PANTHER" id="PTHR11601:SF34">
    <property type="entry name" value="CYSTEINE DESULFURASE"/>
    <property type="match status" value="1"/>
</dbReference>
<proteinExistence type="inferred from homology"/>
<evidence type="ECO:0000256" key="6">
    <source>
        <dbReference type="ARBA" id="ARBA00022898"/>
    </source>
</evidence>